<proteinExistence type="predicted"/>
<gene>
    <name evidence="2" type="ORF">AWM72_06355</name>
    <name evidence="3" type="ORF">CYJ28_09620</name>
</gene>
<evidence type="ECO:0000313" key="5">
    <source>
        <dbReference type="Proteomes" id="UP000234239"/>
    </source>
</evidence>
<dbReference type="EMBL" id="CP014160">
    <property type="protein sequence ID" value="AMB94409.1"/>
    <property type="molecule type" value="Genomic_DNA"/>
</dbReference>
<dbReference type="SMART" id="SM00530">
    <property type="entry name" value="HTH_XRE"/>
    <property type="match status" value="1"/>
</dbReference>
<dbReference type="Proteomes" id="UP000234239">
    <property type="component" value="Unassembled WGS sequence"/>
</dbReference>
<protein>
    <submittedName>
        <fullName evidence="3">Helix-turn-helix domain-containing protein</fullName>
    </submittedName>
    <submittedName>
        <fullName evidence="2">Transcription regulator</fullName>
    </submittedName>
</protein>
<dbReference type="GeneID" id="92903685"/>
<evidence type="ECO:0000313" key="2">
    <source>
        <dbReference type="EMBL" id="AMB94409.1"/>
    </source>
</evidence>
<dbReference type="InterPro" id="IPR001387">
    <property type="entry name" value="Cro/C1-type_HTH"/>
</dbReference>
<dbReference type="Proteomes" id="UP000069912">
    <property type="component" value="Chromosome"/>
</dbReference>
<evidence type="ECO:0000313" key="4">
    <source>
        <dbReference type="Proteomes" id="UP000069912"/>
    </source>
</evidence>
<dbReference type="EMBL" id="PKGY01000007">
    <property type="protein sequence ID" value="PKZ20732.1"/>
    <property type="molecule type" value="Genomic_DNA"/>
</dbReference>
<dbReference type="AlphaFoldDB" id="A0A0X8FBQ2"/>
<feature type="domain" description="HTH cro/C1-type" evidence="1">
    <location>
        <begin position="4"/>
        <end position="57"/>
    </location>
</feature>
<dbReference type="SUPFAM" id="SSF47413">
    <property type="entry name" value="lambda repressor-like DNA-binding domains"/>
    <property type="match status" value="1"/>
</dbReference>
<dbReference type="Gene3D" id="1.10.260.40">
    <property type="entry name" value="lambda repressor-like DNA-binding domains"/>
    <property type="match status" value="1"/>
</dbReference>
<dbReference type="GO" id="GO:0003677">
    <property type="term" value="F:DNA binding"/>
    <property type="evidence" value="ECO:0007669"/>
    <property type="project" value="InterPro"/>
</dbReference>
<reference evidence="4" key="2">
    <citation type="submission" date="2016-01" db="EMBL/GenBank/DDBJ databases">
        <title>Six Aerococcus type strain genome sequencing and assembly using PacBio and Illumina Hiseq.</title>
        <authorList>
            <person name="Carkaci D."/>
            <person name="Dargis R."/>
            <person name="Nielsen X.C."/>
            <person name="Skovgaard O."/>
            <person name="Fuursted K."/>
            <person name="Christensen J.J."/>
        </authorList>
    </citation>
    <scope>NUCLEOTIDE SEQUENCE [LARGE SCALE GENOMIC DNA]</scope>
    <source>
        <strain evidence="4">CCUG43001</strain>
    </source>
</reference>
<evidence type="ECO:0000259" key="1">
    <source>
        <dbReference type="PROSITE" id="PS50943"/>
    </source>
</evidence>
<sequence length="71" mass="8198">MNLLKGYRNALGMTQADMASELGISRQSYYMKEKGRVAFTDKEKIIVLSLFHKIDEKLTIDQIFFTHKVGK</sequence>
<dbReference type="RefSeq" id="WP_067975020.1">
    <property type="nucleotide sequence ID" value="NZ_CAJHKM010000010.1"/>
</dbReference>
<reference evidence="3 5" key="3">
    <citation type="submission" date="2017-12" db="EMBL/GenBank/DDBJ databases">
        <title>Phylogenetic diversity of female urinary microbiome.</title>
        <authorList>
            <person name="Thomas-White K."/>
            <person name="Wolfe A.J."/>
        </authorList>
    </citation>
    <scope>NUCLEOTIDE SEQUENCE [LARGE SCALE GENOMIC DNA]</scope>
    <source>
        <strain evidence="3 5">UMB0139</strain>
    </source>
</reference>
<dbReference type="KEGG" id="asan:AWM72_06355"/>
<organism evidence="2 4">
    <name type="scientific">Aerococcus sanguinicola</name>
    <dbReference type="NCBI Taxonomy" id="119206"/>
    <lineage>
        <taxon>Bacteria</taxon>
        <taxon>Bacillati</taxon>
        <taxon>Bacillota</taxon>
        <taxon>Bacilli</taxon>
        <taxon>Lactobacillales</taxon>
        <taxon>Aerococcaceae</taxon>
        <taxon>Aerococcus</taxon>
    </lineage>
</organism>
<evidence type="ECO:0000313" key="3">
    <source>
        <dbReference type="EMBL" id="PKZ20732.1"/>
    </source>
</evidence>
<accession>A0A0X8FBQ2</accession>
<name>A0A0X8FBQ2_9LACT</name>
<reference evidence="2 4" key="1">
    <citation type="journal article" date="2016" name="Genome Announc.">
        <title>Complete Genome Sequences of Aerococcus christensenii CCUG 28831T, Aerococcus sanguinicola CCUG 43001T, Aerococcus urinae CCUG 36881T, Aerococcus urinaeequi CCUG 28094T, Aerococcus urinaehominis CCUG 42038 BT, and Aerococcus viridans CCUG 4311T.</title>
        <authorList>
            <person name="Carkaci D."/>
            <person name="Dargis R."/>
            <person name="Nielsen X.C."/>
            <person name="Skovgaard O."/>
            <person name="Fuursted K."/>
            <person name="Christensen J.J."/>
        </authorList>
    </citation>
    <scope>NUCLEOTIDE SEQUENCE [LARGE SCALE GENOMIC DNA]</scope>
    <source>
        <strain evidence="2 4">CCUG43001</strain>
    </source>
</reference>
<dbReference type="OrthoDB" id="2230123at2"/>
<dbReference type="Pfam" id="PF01381">
    <property type="entry name" value="HTH_3"/>
    <property type="match status" value="1"/>
</dbReference>
<dbReference type="PROSITE" id="PS50943">
    <property type="entry name" value="HTH_CROC1"/>
    <property type="match status" value="1"/>
</dbReference>
<dbReference type="CDD" id="cd00093">
    <property type="entry name" value="HTH_XRE"/>
    <property type="match status" value="1"/>
</dbReference>
<keyword evidence="4" id="KW-1185">Reference proteome</keyword>
<dbReference type="InterPro" id="IPR010982">
    <property type="entry name" value="Lambda_DNA-bd_dom_sf"/>
</dbReference>